<keyword evidence="2" id="KW-1185">Reference proteome</keyword>
<dbReference type="OrthoDB" id="5459706at2"/>
<protein>
    <submittedName>
        <fullName evidence="1">Late competence development ComFB family protein</fullName>
    </submittedName>
</protein>
<reference evidence="1 2" key="1">
    <citation type="journal article" date="2017" name="Int. J. Syst. Evol. Microbiol.">
        <title>Desulfovibrio senegalensis sp. nov., a mesophilic sulfate reducer isolated from marine sediment.</title>
        <authorList>
            <person name="Thioye A."/>
            <person name="Gam Z.B.A."/>
            <person name="Mbengue M."/>
            <person name="Cayol J.L."/>
            <person name="Joseph-Bartoli M."/>
            <person name="Toure-Kane C."/>
            <person name="Labat M."/>
        </authorList>
    </citation>
    <scope>NUCLEOTIDE SEQUENCE [LARGE SCALE GENOMIC DNA]</scope>
    <source>
        <strain evidence="1 2">DSM 101509</strain>
    </source>
</reference>
<organism evidence="1 2">
    <name type="scientific">Pseudodesulfovibrio senegalensis</name>
    <dbReference type="NCBI Taxonomy" id="1721087"/>
    <lineage>
        <taxon>Bacteria</taxon>
        <taxon>Pseudomonadati</taxon>
        <taxon>Thermodesulfobacteriota</taxon>
        <taxon>Desulfovibrionia</taxon>
        <taxon>Desulfovibrionales</taxon>
        <taxon>Desulfovibrionaceae</taxon>
    </lineage>
</organism>
<dbReference type="Pfam" id="PF10719">
    <property type="entry name" value="ComFB"/>
    <property type="match status" value="1"/>
</dbReference>
<dbReference type="AlphaFoldDB" id="A0A6N6N2S2"/>
<dbReference type="InterPro" id="IPR019657">
    <property type="entry name" value="ComFB"/>
</dbReference>
<name>A0A6N6N2S2_9BACT</name>
<evidence type="ECO:0000313" key="2">
    <source>
        <dbReference type="Proteomes" id="UP000438699"/>
    </source>
</evidence>
<accession>A0A6N6N2S2</accession>
<sequence>MTRSIPMVNGVDLSGIRNRNEARVAAQMAEVLQDDYQDYILDPLDIEDIYALALNLLPARYTQRGSIVLHKKPTDHEVRETIRDAADKVLQNPTRASGKE</sequence>
<gene>
    <name evidence="1" type="ORF">F8A88_06350</name>
</gene>
<proteinExistence type="predicted"/>
<dbReference type="RefSeq" id="WP_151150305.1">
    <property type="nucleotide sequence ID" value="NZ_WAIE01000002.1"/>
</dbReference>
<dbReference type="EMBL" id="WAIE01000002">
    <property type="protein sequence ID" value="KAB1442083.1"/>
    <property type="molecule type" value="Genomic_DNA"/>
</dbReference>
<evidence type="ECO:0000313" key="1">
    <source>
        <dbReference type="EMBL" id="KAB1442083.1"/>
    </source>
</evidence>
<dbReference type="Proteomes" id="UP000438699">
    <property type="component" value="Unassembled WGS sequence"/>
</dbReference>
<comment type="caution">
    <text evidence="1">The sequence shown here is derived from an EMBL/GenBank/DDBJ whole genome shotgun (WGS) entry which is preliminary data.</text>
</comment>